<keyword evidence="5" id="KW-0418">Kinase</keyword>
<comment type="catalytic activity">
    <reaction evidence="1">
        <text>ATP + protein L-histidine = ADP + protein N-phospho-L-histidine.</text>
        <dbReference type="EC" id="2.7.13.3"/>
    </reaction>
</comment>
<feature type="domain" description="Histidine kinase" evidence="7">
    <location>
        <begin position="259"/>
        <end position="479"/>
    </location>
</feature>
<name>A0A1F6WZA2_9BACT</name>
<dbReference type="FunFam" id="3.30.565.10:FF:000006">
    <property type="entry name" value="Sensor histidine kinase WalK"/>
    <property type="match status" value="1"/>
</dbReference>
<dbReference type="PANTHER" id="PTHR43547:SF2">
    <property type="entry name" value="HYBRID SIGNAL TRANSDUCTION HISTIDINE KINASE C"/>
    <property type="match status" value="1"/>
</dbReference>
<dbReference type="PRINTS" id="PR00344">
    <property type="entry name" value="BCTRLSENSOR"/>
</dbReference>
<dbReference type="Pfam" id="PF02518">
    <property type="entry name" value="HATPase_c"/>
    <property type="match status" value="1"/>
</dbReference>
<evidence type="ECO:0000256" key="1">
    <source>
        <dbReference type="ARBA" id="ARBA00000085"/>
    </source>
</evidence>
<dbReference type="SMART" id="SM00387">
    <property type="entry name" value="HATPase_c"/>
    <property type="match status" value="1"/>
</dbReference>
<dbReference type="Gene3D" id="1.10.287.130">
    <property type="match status" value="1"/>
</dbReference>
<evidence type="ECO:0000259" key="7">
    <source>
        <dbReference type="PROSITE" id="PS50109"/>
    </source>
</evidence>
<reference evidence="8 9" key="1">
    <citation type="journal article" date="2016" name="Nat. Commun.">
        <title>Thousands of microbial genomes shed light on interconnected biogeochemical processes in an aquifer system.</title>
        <authorList>
            <person name="Anantharaman K."/>
            <person name="Brown C.T."/>
            <person name="Hug L.A."/>
            <person name="Sharon I."/>
            <person name="Castelle C.J."/>
            <person name="Probst A.J."/>
            <person name="Thomas B.C."/>
            <person name="Singh A."/>
            <person name="Wilkins M.J."/>
            <person name="Karaoz U."/>
            <person name="Brodie E.L."/>
            <person name="Williams K.H."/>
            <person name="Hubbard S.S."/>
            <person name="Banfield J.F."/>
        </authorList>
    </citation>
    <scope>NUCLEOTIDE SEQUENCE [LARGE SCALE GENOMIC DNA]</scope>
</reference>
<evidence type="ECO:0000256" key="4">
    <source>
        <dbReference type="ARBA" id="ARBA00022679"/>
    </source>
</evidence>
<evidence type="ECO:0000313" key="8">
    <source>
        <dbReference type="EMBL" id="OGI87231.1"/>
    </source>
</evidence>
<dbReference type="EMBL" id="MFUR01000004">
    <property type="protein sequence ID" value="OGI87231.1"/>
    <property type="molecule type" value="Genomic_DNA"/>
</dbReference>
<dbReference type="InterPro" id="IPR003594">
    <property type="entry name" value="HATPase_dom"/>
</dbReference>
<dbReference type="AlphaFoldDB" id="A0A1F6WZA2"/>
<keyword evidence="4" id="KW-0808">Transferase</keyword>
<evidence type="ECO:0000256" key="5">
    <source>
        <dbReference type="ARBA" id="ARBA00022777"/>
    </source>
</evidence>
<dbReference type="InterPro" id="IPR036890">
    <property type="entry name" value="HATPase_C_sf"/>
</dbReference>
<evidence type="ECO:0000256" key="3">
    <source>
        <dbReference type="ARBA" id="ARBA00022553"/>
    </source>
</evidence>
<dbReference type="InterPro" id="IPR029016">
    <property type="entry name" value="GAF-like_dom_sf"/>
</dbReference>
<accession>A0A1F6WZA2</accession>
<keyword evidence="6" id="KW-0175">Coiled coil</keyword>
<dbReference type="EC" id="2.7.13.3" evidence="2"/>
<gene>
    <name evidence="8" type="ORF">A3A91_03815</name>
</gene>
<evidence type="ECO:0000313" key="9">
    <source>
        <dbReference type="Proteomes" id="UP000177001"/>
    </source>
</evidence>
<dbReference type="PROSITE" id="PS50109">
    <property type="entry name" value="HIS_KIN"/>
    <property type="match status" value="1"/>
</dbReference>
<dbReference type="SMART" id="SM00065">
    <property type="entry name" value="GAF"/>
    <property type="match status" value="1"/>
</dbReference>
<evidence type="ECO:0000256" key="6">
    <source>
        <dbReference type="SAM" id="Coils"/>
    </source>
</evidence>
<dbReference type="GO" id="GO:0000155">
    <property type="term" value="F:phosphorelay sensor kinase activity"/>
    <property type="evidence" value="ECO:0007669"/>
    <property type="project" value="TreeGrafter"/>
</dbReference>
<dbReference type="Gene3D" id="3.30.450.40">
    <property type="match status" value="1"/>
</dbReference>
<keyword evidence="3" id="KW-0597">Phosphoprotein</keyword>
<dbReference type="Proteomes" id="UP000177001">
    <property type="component" value="Unassembled WGS sequence"/>
</dbReference>
<organism evidence="8 9">
    <name type="scientific">Candidatus Nomurabacteria bacterium RIFCSPLOWO2_01_FULL_36_16</name>
    <dbReference type="NCBI Taxonomy" id="1801767"/>
    <lineage>
        <taxon>Bacteria</taxon>
        <taxon>Candidatus Nomuraibacteriota</taxon>
    </lineage>
</organism>
<feature type="coiled-coil region" evidence="6">
    <location>
        <begin position="222"/>
        <end position="252"/>
    </location>
</feature>
<protein>
    <recommendedName>
        <fullName evidence="2">histidine kinase</fullName>
        <ecNumber evidence="2">2.7.13.3</ecNumber>
    </recommendedName>
</protein>
<sequence>MPEITNTKSNILPPIFLTTSDPSIPKKTGIEQELYAKNVELDAVNELLFFTRELYEINLLSLDPTALAERIATTMRDRLHLEMAGIFVFDREKNILTPLAFAKSERLITILRQFGFLFRGIIITGATKRPAFKNIFNGQPFITANASDVWGGLIQSKDIETLSVSANLKTIIIYPLLTEERVIGAVLLGYNSSYDQFSQTEKESLKSFANVITSALDKSYAYKELTTANKNLTAVNKEMELANEKLKTVDETKSSILSFAQHYLQNPIENIVMASSMLADGSFGEKIEDIKKASVRMFESARHLSLTVKMWLKALDFEENHVVYKMVNFDFTDMVNKISKDWVLIAKDRGITFSFETDNNSPHMITADQIWLHEVVVNLIDNAFKMTEKGFIKLKVEKVGIEKLRFSISDSGVGIDTETLQSLFQKFERGHAGWKNNVEGTGLGLYISKKIIEEGHHGRIWAESEGVGKGATFYVELAV</sequence>
<dbReference type="SUPFAM" id="SSF55874">
    <property type="entry name" value="ATPase domain of HSP90 chaperone/DNA topoisomerase II/histidine kinase"/>
    <property type="match status" value="1"/>
</dbReference>
<proteinExistence type="predicted"/>
<comment type="caution">
    <text evidence="8">The sequence shown here is derived from an EMBL/GenBank/DDBJ whole genome shotgun (WGS) entry which is preliminary data.</text>
</comment>
<dbReference type="PANTHER" id="PTHR43547">
    <property type="entry name" value="TWO-COMPONENT HISTIDINE KINASE"/>
    <property type="match status" value="1"/>
</dbReference>
<evidence type="ECO:0000256" key="2">
    <source>
        <dbReference type="ARBA" id="ARBA00012438"/>
    </source>
</evidence>
<dbReference type="Gene3D" id="3.30.565.10">
    <property type="entry name" value="Histidine kinase-like ATPase, C-terminal domain"/>
    <property type="match status" value="1"/>
</dbReference>
<dbReference type="InterPro" id="IPR004358">
    <property type="entry name" value="Sig_transdc_His_kin-like_C"/>
</dbReference>
<dbReference type="InterPro" id="IPR003018">
    <property type="entry name" value="GAF"/>
</dbReference>
<dbReference type="InterPro" id="IPR005467">
    <property type="entry name" value="His_kinase_dom"/>
</dbReference>
<dbReference type="SUPFAM" id="SSF55781">
    <property type="entry name" value="GAF domain-like"/>
    <property type="match status" value="1"/>
</dbReference>